<dbReference type="InterPro" id="IPR006073">
    <property type="entry name" value="GTP-bd"/>
</dbReference>
<feature type="binding site" evidence="6">
    <location>
        <position position="230"/>
    </location>
    <ligand>
        <name>Mg(2+)</name>
        <dbReference type="ChEBI" id="CHEBI:18420"/>
    </ligand>
</feature>
<feature type="binding site" evidence="6">
    <location>
        <begin position="245"/>
        <end position="251"/>
    </location>
    <ligand>
        <name>GTP</name>
        <dbReference type="ChEBI" id="CHEBI:37565"/>
    </ligand>
</feature>
<feature type="binding site" evidence="6">
    <location>
        <position position="22"/>
    </location>
    <ligand>
        <name>(6S)-5-formyl-5,6,7,8-tetrahydrofolate</name>
        <dbReference type="ChEBI" id="CHEBI:57457"/>
    </ligand>
</feature>
<comment type="subcellular location">
    <subcellularLocation>
        <location evidence="6">Cytoplasm</location>
    </subcellularLocation>
</comment>
<evidence type="ECO:0000313" key="9">
    <source>
        <dbReference type="EMBL" id="MEE2526621.1"/>
    </source>
</evidence>
<evidence type="ECO:0000256" key="7">
    <source>
        <dbReference type="RuleBase" id="RU003313"/>
    </source>
</evidence>
<dbReference type="Pfam" id="PF12631">
    <property type="entry name" value="MnmE_helical"/>
    <property type="match status" value="1"/>
</dbReference>
<dbReference type="RefSeq" id="WP_330199284.1">
    <property type="nucleotide sequence ID" value="NZ_JAZDRP010000005.1"/>
</dbReference>
<dbReference type="NCBIfam" id="TIGR00231">
    <property type="entry name" value="small_GTP"/>
    <property type="match status" value="1"/>
</dbReference>
<comment type="caution">
    <text evidence="9">The sequence shown here is derived from an EMBL/GenBank/DDBJ whole genome shotgun (WGS) entry which is preliminary data.</text>
</comment>
<keyword evidence="5 6" id="KW-0342">GTP-binding</keyword>
<evidence type="ECO:0000313" key="10">
    <source>
        <dbReference type="Proteomes" id="UP001354971"/>
    </source>
</evidence>
<dbReference type="HAMAP" id="MF_00379">
    <property type="entry name" value="GTPase_MnmE"/>
    <property type="match status" value="1"/>
</dbReference>
<gene>
    <name evidence="6 9" type="primary">mnmE</name>
    <name evidence="6" type="synonym">trmE</name>
    <name evidence="9" type="ORF">V0U79_09600</name>
</gene>
<organism evidence="9 10">
    <name type="scientific">Hyphobacterium lacteum</name>
    <dbReference type="NCBI Taxonomy" id="3116575"/>
    <lineage>
        <taxon>Bacteria</taxon>
        <taxon>Pseudomonadati</taxon>
        <taxon>Pseudomonadota</taxon>
        <taxon>Alphaproteobacteria</taxon>
        <taxon>Maricaulales</taxon>
        <taxon>Maricaulaceae</taxon>
        <taxon>Hyphobacterium</taxon>
    </lineage>
</organism>
<feature type="binding site" evidence="6">
    <location>
        <begin position="226"/>
        <end position="231"/>
    </location>
    <ligand>
        <name>GTP</name>
        <dbReference type="ChEBI" id="CHEBI:37565"/>
    </ligand>
</feature>
<dbReference type="Gene3D" id="1.20.120.430">
    <property type="entry name" value="tRNA modification GTPase MnmE domain 2"/>
    <property type="match status" value="1"/>
</dbReference>
<dbReference type="Proteomes" id="UP001354971">
    <property type="component" value="Unassembled WGS sequence"/>
</dbReference>
<proteinExistence type="inferred from homology"/>
<reference evidence="9 10" key="1">
    <citation type="submission" date="2024-01" db="EMBL/GenBank/DDBJ databases">
        <title>Hyphobacterium bacterium isolated from marine sediment.</title>
        <authorList>
            <person name="Zhao S."/>
        </authorList>
    </citation>
    <scope>NUCLEOTIDE SEQUENCE [LARGE SCALE GENOMIC DNA]</scope>
    <source>
        <strain evidence="10">HN65</strain>
    </source>
</reference>
<dbReference type="InterPro" id="IPR027368">
    <property type="entry name" value="MnmE_dom2"/>
</dbReference>
<feature type="binding site" evidence="6">
    <location>
        <position position="441"/>
    </location>
    <ligand>
        <name>(6S)-5-formyl-5,6,7,8-tetrahydrofolate</name>
        <dbReference type="ChEBI" id="CHEBI:57457"/>
    </ligand>
</feature>
<protein>
    <recommendedName>
        <fullName evidence="6">tRNA modification GTPase MnmE</fullName>
        <ecNumber evidence="6">3.6.-.-</ecNumber>
    </recommendedName>
</protein>
<dbReference type="EC" id="3.6.-.-" evidence="6"/>
<dbReference type="NCBIfam" id="NF003661">
    <property type="entry name" value="PRK05291.1-3"/>
    <property type="match status" value="1"/>
</dbReference>
<dbReference type="Pfam" id="PF10396">
    <property type="entry name" value="TrmE_N"/>
    <property type="match status" value="1"/>
</dbReference>
<dbReference type="SUPFAM" id="SSF116878">
    <property type="entry name" value="TrmE connector domain"/>
    <property type="match status" value="1"/>
</dbReference>
<evidence type="ECO:0000256" key="5">
    <source>
        <dbReference type="ARBA" id="ARBA00023134"/>
    </source>
</evidence>
<dbReference type="InterPro" id="IPR027417">
    <property type="entry name" value="P-loop_NTPase"/>
</dbReference>
<evidence type="ECO:0000256" key="2">
    <source>
        <dbReference type="ARBA" id="ARBA00022694"/>
    </source>
</evidence>
<dbReference type="Gene3D" id="3.40.50.300">
    <property type="entry name" value="P-loop containing nucleotide triphosphate hydrolases"/>
    <property type="match status" value="1"/>
</dbReference>
<keyword evidence="6" id="KW-0963">Cytoplasm</keyword>
<dbReference type="Pfam" id="PF01926">
    <property type="entry name" value="MMR_HSR1"/>
    <property type="match status" value="1"/>
</dbReference>
<dbReference type="CDD" id="cd04164">
    <property type="entry name" value="trmE"/>
    <property type="match status" value="1"/>
</dbReference>
<feature type="binding site" evidence="6">
    <location>
        <position position="119"/>
    </location>
    <ligand>
        <name>(6S)-5-formyl-5,6,7,8-tetrahydrofolate</name>
        <dbReference type="ChEBI" id="CHEBI:57457"/>
    </ligand>
</feature>
<comment type="caution">
    <text evidence="6">Lacks conserved residue(s) required for the propagation of feature annotation.</text>
</comment>
<evidence type="ECO:0000256" key="3">
    <source>
        <dbReference type="ARBA" id="ARBA00022741"/>
    </source>
</evidence>
<feature type="binding site" evidence="6">
    <location>
        <begin position="270"/>
        <end position="273"/>
    </location>
    <ligand>
        <name>GTP</name>
        <dbReference type="ChEBI" id="CHEBI:37565"/>
    </ligand>
</feature>
<dbReference type="PANTHER" id="PTHR42714">
    <property type="entry name" value="TRNA MODIFICATION GTPASE GTPBP3"/>
    <property type="match status" value="1"/>
</dbReference>
<evidence type="ECO:0000256" key="4">
    <source>
        <dbReference type="ARBA" id="ARBA00022958"/>
    </source>
</evidence>
<feature type="binding site" evidence="6">
    <location>
        <position position="245"/>
    </location>
    <ligand>
        <name>K(+)</name>
        <dbReference type="ChEBI" id="CHEBI:29103"/>
    </ligand>
</feature>
<evidence type="ECO:0000259" key="8">
    <source>
        <dbReference type="PROSITE" id="PS51709"/>
    </source>
</evidence>
<dbReference type="InterPro" id="IPR004520">
    <property type="entry name" value="GTPase_MnmE"/>
</dbReference>
<accession>A0ABU7LSJ5</accession>
<feature type="domain" description="TrmE-type G" evidence="8">
    <location>
        <begin position="216"/>
        <end position="366"/>
    </location>
</feature>
<dbReference type="Gene3D" id="3.30.1360.120">
    <property type="entry name" value="Probable tRNA modification gtpase trme, domain 1"/>
    <property type="match status" value="1"/>
</dbReference>
<dbReference type="InterPro" id="IPR027266">
    <property type="entry name" value="TrmE/GcvT-like"/>
</dbReference>
<evidence type="ECO:0000256" key="6">
    <source>
        <dbReference type="HAMAP-Rule" id="MF_00379"/>
    </source>
</evidence>
<keyword evidence="10" id="KW-1185">Reference proteome</keyword>
<dbReference type="EMBL" id="JAZDRP010000005">
    <property type="protein sequence ID" value="MEE2526621.1"/>
    <property type="molecule type" value="Genomic_DNA"/>
</dbReference>
<sequence length="441" mass="47097">MAGDTIFALATPPGRSGVAVLRLSGPDSGNIVSAAIQRALPSPRQAALRKILAEDGRLLDEGLILWFPGPASFTGEDSAELQIHGGTAVIEGVSARLSELGARLAEPGEFTRRAYENGRIDLTQAEGLADLVDAETSAQREQALSQMTGALRDLYEGWRRQLISIMAAIEGEIDFPDEEGVPEALAATALPVIDELINALGAHLDDDHRGERVREGFRIAIIGPPNAGKSSLLNALAGREAAIVTDIPGTTRDVVEIRLELGGFVVTLADTAGLRDTDDVVEKEGVRRALTHADSADFVVGLLDGSGDWNQEMTPVLQKSDFLVFAKADLGLSLTLPDSIGPDLVISTQSGQGLGDLEARLKAVVSERLGQREMPALSRLRHRLSVSGARDALQRARLRFGDPELAGEDIRLAVRALESLTGRIDVEDVLDEVFSRFCIGK</sequence>
<dbReference type="PROSITE" id="PS51709">
    <property type="entry name" value="G_TRME"/>
    <property type="match status" value="1"/>
</dbReference>
<keyword evidence="6" id="KW-0460">Magnesium</keyword>
<dbReference type="InterPro" id="IPR031168">
    <property type="entry name" value="G_TrmE"/>
</dbReference>
<dbReference type="PRINTS" id="PR00326">
    <property type="entry name" value="GTP1OBG"/>
</dbReference>
<keyword evidence="3 6" id="KW-0547">Nucleotide-binding</keyword>
<evidence type="ECO:0000256" key="1">
    <source>
        <dbReference type="ARBA" id="ARBA00011043"/>
    </source>
</evidence>
<dbReference type="SUPFAM" id="SSF52540">
    <property type="entry name" value="P-loop containing nucleoside triphosphate hydrolases"/>
    <property type="match status" value="1"/>
</dbReference>
<comment type="subunit">
    <text evidence="6">Homodimer. Heterotetramer of two MnmE and two MnmG subunits.</text>
</comment>
<dbReference type="PANTHER" id="PTHR42714:SF2">
    <property type="entry name" value="TRNA MODIFICATION GTPASE GTPBP3, MITOCHONDRIAL"/>
    <property type="match status" value="1"/>
</dbReference>
<feature type="binding site" evidence="6">
    <location>
        <position position="251"/>
    </location>
    <ligand>
        <name>Mg(2+)</name>
        <dbReference type="ChEBI" id="CHEBI:18420"/>
    </ligand>
</feature>
<dbReference type="InterPro" id="IPR018948">
    <property type="entry name" value="GTP-bd_TrmE_N"/>
</dbReference>
<feature type="binding site" evidence="6">
    <location>
        <position position="226"/>
    </location>
    <ligand>
        <name>K(+)</name>
        <dbReference type="ChEBI" id="CHEBI:29103"/>
    </ligand>
</feature>
<dbReference type="GO" id="GO:0016787">
    <property type="term" value="F:hydrolase activity"/>
    <property type="evidence" value="ECO:0007669"/>
    <property type="project" value="UniProtKB-KW"/>
</dbReference>
<dbReference type="InterPro" id="IPR025867">
    <property type="entry name" value="MnmE_helical"/>
</dbReference>
<comment type="cofactor">
    <cofactor evidence="6">
        <name>K(+)</name>
        <dbReference type="ChEBI" id="CHEBI:29103"/>
    </cofactor>
    <text evidence="6">Binds 1 potassium ion per subunit.</text>
</comment>
<dbReference type="NCBIfam" id="TIGR00450">
    <property type="entry name" value="mnmE_trmE_thdF"/>
    <property type="match status" value="1"/>
</dbReference>
<keyword evidence="4 6" id="KW-0630">Potassium</keyword>
<comment type="similarity">
    <text evidence="1 6 7">Belongs to the TRAFAC class TrmE-Era-EngA-EngB-Septin-like GTPase superfamily. TrmE GTPase family.</text>
</comment>
<keyword evidence="6" id="KW-0479">Metal-binding</keyword>
<feature type="binding site" evidence="6">
    <location>
        <position position="250"/>
    </location>
    <ligand>
        <name>K(+)</name>
        <dbReference type="ChEBI" id="CHEBI:29103"/>
    </ligand>
</feature>
<dbReference type="InterPro" id="IPR005225">
    <property type="entry name" value="Small_GTP-bd"/>
</dbReference>
<feature type="binding site" evidence="6">
    <location>
        <position position="80"/>
    </location>
    <ligand>
        <name>(6S)-5-formyl-5,6,7,8-tetrahydrofolate</name>
        <dbReference type="ChEBI" id="CHEBI:57457"/>
    </ligand>
</feature>
<keyword evidence="2 6" id="KW-0819">tRNA processing</keyword>
<comment type="function">
    <text evidence="6">Exhibits a very high intrinsic GTPase hydrolysis rate. Involved in the addition of a carboxymethylaminomethyl (cmnm) group at the wobble position (U34) of certain tRNAs, forming tRNA-cmnm(5)s(2)U34.</text>
</comment>
<keyword evidence="6 9" id="KW-0378">Hydrolase</keyword>
<name>A0ABU7LSJ5_9PROT</name>
<dbReference type="CDD" id="cd14858">
    <property type="entry name" value="TrmE_N"/>
    <property type="match status" value="1"/>
</dbReference>
<feature type="binding site" evidence="6">
    <location>
        <position position="247"/>
    </location>
    <ligand>
        <name>K(+)</name>
        <dbReference type="ChEBI" id="CHEBI:29103"/>
    </ligand>
</feature>